<keyword evidence="9" id="KW-1185">Reference proteome</keyword>
<dbReference type="SUPFAM" id="SSF50331">
    <property type="entry name" value="MOP-like"/>
    <property type="match status" value="1"/>
</dbReference>
<dbReference type="GO" id="GO:0005524">
    <property type="term" value="F:ATP binding"/>
    <property type="evidence" value="ECO:0007669"/>
    <property type="project" value="UniProtKB-KW"/>
</dbReference>
<keyword evidence="1" id="KW-0813">Transport</keyword>
<dbReference type="GO" id="GO:0016887">
    <property type="term" value="F:ATP hydrolysis activity"/>
    <property type="evidence" value="ECO:0007669"/>
    <property type="project" value="InterPro"/>
</dbReference>
<dbReference type="EMBL" id="CP038437">
    <property type="protein sequence ID" value="QEM82089.1"/>
    <property type="molecule type" value="Genomic_DNA"/>
</dbReference>
<dbReference type="SMART" id="SM00382">
    <property type="entry name" value="AAA"/>
    <property type="match status" value="1"/>
</dbReference>
<evidence type="ECO:0000313" key="8">
    <source>
        <dbReference type="EMBL" id="QEM82089.1"/>
    </source>
</evidence>
<dbReference type="PANTHER" id="PTHR43875:SF14">
    <property type="entry name" value="ABC TRANSPORTER ATP-BINDING PROTEIN"/>
    <property type="match status" value="1"/>
</dbReference>
<evidence type="ECO:0000256" key="1">
    <source>
        <dbReference type="ARBA" id="ARBA00022448"/>
    </source>
</evidence>
<evidence type="ECO:0000256" key="4">
    <source>
        <dbReference type="ARBA" id="ARBA00022840"/>
    </source>
</evidence>
<dbReference type="RefSeq" id="WP_149285099.1">
    <property type="nucleotide sequence ID" value="NZ_CP038437.2"/>
</dbReference>
<dbReference type="InterPro" id="IPR008995">
    <property type="entry name" value="Mo/tungstate-bd_C_term_dom"/>
</dbReference>
<dbReference type="Gene3D" id="2.40.50.100">
    <property type="match status" value="1"/>
</dbReference>
<dbReference type="OrthoDB" id="9802264at2"/>
<dbReference type="InterPro" id="IPR003439">
    <property type="entry name" value="ABC_transporter-like_ATP-bd"/>
</dbReference>
<feature type="domain" description="ABC transporter" evidence="7">
    <location>
        <begin position="4"/>
        <end position="241"/>
    </location>
</feature>
<sequence length="388" mass="42893">MVDITLSGLAHSYQSSPNKGEDYAIRSMDHVWEQGGAYALLGPSGCGKSTLLNIMSGLLAPSQGDVLFDDKRVNELPPQERNIAQVFQFPVVYDTMTVFDNLAFPLRNTGVPEAQIRERVHEVADALELTSHLKRKARNLTADEKQKVSMGRGLVRSDVAAILFDEPLTVIDPQLKFKLRRKLKEIHQRFAVTMIYVTHDQLEASTFADKIAVMYEGQIVQFGTPRELFERPAHTFVGYFIGSPGMNFLEVDMADGRVVCQGSPLDVDESVQVAIEKALAGTATVKLGIRPEFVEVSTEPCEGFTEVSVDQCQDLGTFSILSVRLGQVVLKARVEEGRTLPAQRAYIRFPPEHLGLYVDEYRVETGGIHGKEDGPHGEGNGQDGEEKA</sequence>
<accession>A0A5C1NJW2</accession>
<keyword evidence="5" id="KW-0472">Membrane</keyword>
<evidence type="ECO:0000256" key="2">
    <source>
        <dbReference type="ARBA" id="ARBA00022475"/>
    </source>
</evidence>
<protein>
    <submittedName>
        <fullName evidence="8">ABC transporter ATP-binding protein</fullName>
    </submittedName>
</protein>
<evidence type="ECO:0000256" key="5">
    <source>
        <dbReference type="ARBA" id="ARBA00023136"/>
    </source>
</evidence>
<dbReference type="CDD" id="cd03259">
    <property type="entry name" value="ABC_Carb_Solutes_like"/>
    <property type="match status" value="1"/>
</dbReference>
<dbReference type="Gene3D" id="3.40.50.300">
    <property type="entry name" value="P-loop containing nucleotide triphosphate hydrolases"/>
    <property type="match status" value="1"/>
</dbReference>
<gene>
    <name evidence="8" type="ORF">E4T21_11415</name>
</gene>
<dbReference type="GO" id="GO:0055052">
    <property type="term" value="C:ATP-binding cassette (ABC) transporter complex, substrate-binding subunit-containing"/>
    <property type="evidence" value="ECO:0007669"/>
    <property type="project" value="TreeGrafter"/>
</dbReference>
<feature type="compositionally biased region" description="Basic and acidic residues" evidence="6">
    <location>
        <begin position="366"/>
        <end position="376"/>
    </location>
</feature>
<dbReference type="PROSITE" id="PS50893">
    <property type="entry name" value="ABC_TRANSPORTER_2"/>
    <property type="match status" value="1"/>
</dbReference>
<keyword evidence="4 8" id="KW-0067">ATP-binding</keyword>
<dbReference type="Gene3D" id="2.40.50.140">
    <property type="entry name" value="Nucleic acid-binding proteins"/>
    <property type="match status" value="1"/>
</dbReference>
<dbReference type="SUPFAM" id="SSF52540">
    <property type="entry name" value="P-loop containing nucleoside triphosphate hydrolases"/>
    <property type="match status" value="1"/>
</dbReference>
<evidence type="ECO:0000259" key="7">
    <source>
        <dbReference type="PROSITE" id="PS50893"/>
    </source>
</evidence>
<proteinExistence type="predicted"/>
<reference evidence="8" key="1">
    <citation type="submission" date="2021-02" db="EMBL/GenBank/DDBJ databases">
        <title>Strain Y2R2, a novel species of the genus Halomonas.</title>
        <authorList>
            <person name="Huang H."/>
        </authorList>
    </citation>
    <scope>NUCLEOTIDE SEQUENCE</scope>
    <source>
        <strain evidence="8">Y2R2</strain>
    </source>
</reference>
<evidence type="ECO:0000256" key="3">
    <source>
        <dbReference type="ARBA" id="ARBA00022741"/>
    </source>
</evidence>
<dbReference type="InterPro" id="IPR003593">
    <property type="entry name" value="AAA+_ATPase"/>
</dbReference>
<evidence type="ECO:0000313" key="9">
    <source>
        <dbReference type="Proteomes" id="UP000324285"/>
    </source>
</evidence>
<dbReference type="Pfam" id="PF00005">
    <property type="entry name" value="ABC_tran"/>
    <property type="match status" value="1"/>
</dbReference>
<dbReference type="InterPro" id="IPR027417">
    <property type="entry name" value="P-loop_NTPase"/>
</dbReference>
<dbReference type="AlphaFoldDB" id="A0A5C1NJW2"/>
<keyword evidence="3" id="KW-0547">Nucleotide-binding</keyword>
<dbReference type="Proteomes" id="UP000324285">
    <property type="component" value="Chromosome"/>
</dbReference>
<dbReference type="KEGG" id="hbh:E4T21_11415"/>
<dbReference type="Pfam" id="PF17912">
    <property type="entry name" value="OB_MalK"/>
    <property type="match status" value="1"/>
</dbReference>
<dbReference type="InterPro" id="IPR015853">
    <property type="entry name" value="ABC_transpr_FbpC"/>
</dbReference>
<evidence type="ECO:0000256" key="6">
    <source>
        <dbReference type="SAM" id="MobiDB-lite"/>
    </source>
</evidence>
<dbReference type="InterPro" id="IPR047641">
    <property type="entry name" value="ABC_transpr_MalK/UgpC-like"/>
</dbReference>
<keyword evidence="2" id="KW-1003">Cell membrane</keyword>
<dbReference type="GO" id="GO:0015408">
    <property type="term" value="F:ABC-type ferric iron transporter activity"/>
    <property type="evidence" value="ECO:0007669"/>
    <property type="project" value="InterPro"/>
</dbReference>
<feature type="region of interest" description="Disordered" evidence="6">
    <location>
        <begin position="366"/>
        <end position="388"/>
    </location>
</feature>
<dbReference type="InterPro" id="IPR040582">
    <property type="entry name" value="OB_MalK-like"/>
</dbReference>
<dbReference type="FunFam" id="3.40.50.300:FF:000042">
    <property type="entry name" value="Maltose/maltodextrin ABC transporter, ATP-binding protein"/>
    <property type="match status" value="1"/>
</dbReference>
<dbReference type="PANTHER" id="PTHR43875">
    <property type="entry name" value="MALTODEXTRIN IMPORT ATP-BINDING PROTEIN MSMX"/>
    <property type="match status" value="1"/>
</dbReference>
<organism evidence="8 9">
    <name type="scientific">Halomonas binhaiensis</name>
    <dbReference type="NCBI Taxonomy" id="2562282"/>
    <lineage>
        <taxon>Bacteria</taxon>
        <taxon>Pseudomonadati</taxon>
        <taxon>Pseudomonadota</taxon>
        <taxon>Gammaproteobacteria</taxon>
        <taxon>Oceanospirillales</taxon>
        <taxon>Halomonadaceae</taxon>
        <taxon>Halomonas</taxon>
    </lineage>
</organism>
<dbReference type="InterPro" id="IPR012340">
    <property type="entry name" value="NA-bd_OB-fold"/>
</dbReference>
<name>A0A5C1NJW2_9GAMM</name>